<name>A0A1G5RRJ6_9FIRM</name>
<dbReference type="Pfam" id="PF13614">
    <property type="entry name" value="AAA_31"/>
    <property type="match status" value="1"/>
</dbReference>
<sequence>MDKLIVRASPKSPVSEAYRTLRTNIQFSNLDHELKSILFTSAMAGEGKTTTIINLGIVVAKSGKRVLIVDSDLRKPTIHKHFEMVNIRGLSELLLEDGEPTDYIVKSSVEGLDLLLSGTIPPNPSEMLGSRRMMILTEKLRREYDLIFFDAPPVGIVTDAQILSTIVDGTILVLAAEKTDKREALYAVSLLENVNCKLIGTVLNRIPMKESGYYQYRHRAYYDQNDDETKGIRGLLLRMRRFYQK</sequence>
<accession>A0A1G5RRJ6</accession>
<keyword evidence="7" id="KW-0829">Tyrosine-protein kinase</keyword>
<dbReference type="AlphaFoldDB" id="A0A1G5RRJ6"/>
<dbReference type="RefSeq" id="WP_092588879.1">
    <property type="nucleotide sequence ID" value="NZ_FMWL01000001.1"/>
</dbReference>
<evidence type="ECO:0000259" key="9">
    <source>
        <dbReference type="Pfam" id="PF13614"/>
    </source>
</evidence>
<comment type="catalytic activity">
    <reaction evidence="8">
        <text>L-tyrosyl-[protein] + ATP = O-phospho-L-tyrosyl-[protein] + ADP + H(+)</text>
        <dbReference type="Rhea" id="RHEA:10596"/>
        <dbReference type="Rhea" id="RHEA-COMP:10136"/>
        <dbReference type="Rhea" id="RHEA-COMP:20101"/>
        <dbReference type="ChEBI" id="CHEBI:15378"/>
        <dbReference type="ChEBI" id="CHEBI:30616"/>
        <dbReference type="ChEBI" id="CHEBI:46858"/>
        <dbReference type="ChEBI" id="CHEBI:61978"/>
        <dbReference type="ChEBI" id="CHEBI:456216"/>
        <dbReference type="EC" id="2.7.10.2"/>
    </reaction>
</comment>
<dbReference type="GO" id="GO:0042802">
    <property type="term" value="F:identical protein binding"/>
    <property type="evidence" value="ECO:0007669"/>
    <property type="project" value="UniProtKB-ARBA"/>
</dbReference>
<keyword evidence="3" id="KW-0808">Transferase</keyword>
<dbReference type="NCBIfam" id="TIGR01007">
    <property type="entry name" value="eps_fam"/>
    <property type="match status" value="1"/>
</dbReference>
<keyword evidence="5" id="KW-0418">Kinase</keyword>
<dbReference type="CDD" id="cd05387">
    <property type="entry name" value="BY-kinase"/>
    <property type="match status" value="1"/>
</dbReference>
<dbReference type="InterPro" id="IPR005702">
    <property type="entry name" value="Wzc-like_C"/>
</dbReference>
<reference evidence="10 11" key="1">
    <citation type="submission" date="2016-10" db="EMBL/GenBank/DDBJ databases">
        <authorList>
            <person name="de Groot N.N."/>
        </authorList>
    </citation>
    <scope>NUCLEOTIDE SEQUENCE [LARGE SCALE GENOMIC DNA]</scope>
    <source>
        <strain evidence="10 11">DSM 2784</strain>
    </source>
</reference>
<dbReference type="InterPro" id="IPR050445">
    <property type="entry name" value="Bact_polysacc_biosynth/exp"/>
</dbReference>
<proteinExistence type="inferred from homology"/>
<evidence type="ECO:0000256" key="6">
    <source>
        <dbReference type="ARBA" id="ARBA00022840"/>
    </source>
</evidence>
<dbReference type="GO" id="GO:0005524">
    <property type="term" value="F:ATP binding"/>
    <property type="evidence" value="ECO:0007669"/>
    <property type="project" value="UniProtKB-KW"/>
</dbReference>
<dbReference type="GO" id="GO:0005886">
    <property type="term" value="C:plasma membrane"/>
    <property type="evidence" value="ECO:0007669"/>
    <property type="project" value="UniProtKB-ARBA"/>
</dbReference>
<comment type="similarity">
    <text evidence="1">Belongs to the CpsD/CapB family.</text>
</comment>
<dbReference type="EC" id="2.7.10.2" evidence="2"/>
<dbReference type="GO" id="GO:0004715">
    <property type="term" value="F:non-membrane spanning protein tyrosine kinase activity"/>
    <property type="evidence" value="ECO:0007669"/>
    <property type="project" value="UniProtKB-EC"/>
</dbReference>
<dbReference type="STRING" id="1120920.SAMN03080599_00044"/>
<dbReference type="PANTHER" id="PTHR32309:SF13">
    <property type="entry name" value="FERRIC ENTEROBACTIN TRANSPORT PROTEIN FEPE"/>
    <property type="match status" value="1"/>
</dbReference>
<keyword evidence="6" id="KW-0067">ATP-binding</keyword>
<evidence type="ECO:0000256" key="3">
    <source>
        <dbReference type="ARBA" id="ARBA00022679"/>
    </source>
</evidence>
<evidence type="ECO:0000256" key="7">
    <source>
        <dbReference type="ARBA" id="ARBA00023137"/>
    </source>
</evidence>
<evidence type="ECO:0000256" key="8">
    <source>
        <dbReference type="ARBA" id="ARBA00051245"/>
    </source>
</evidence>
<dbReference type="InterPro" id="IPR027417">
    <property type="entry name" value="P-loop_NTPase"/>
</dbReference>
<dbReference type="FunFam" id="3.40.50.300:FF:000527">
    <property type="entry name" value="Tyrosine-protein kinase etk"/>
    <property type="match status" value="1"/>
</dbReference>
<dbReference type="OrthoDB" id="9794577at2"/>
<evidence type="ECO:0000313" key="10">
    <source>
        <dbReference type="EMBL" id="SCZ76051.1"/>
    </source>
</evidence>
<evidence type="ECO:0000256" key="1">
    <source>
        <dbReference type="ARBA" id="ARBA00007316"/>
    </source>
</evidence>
<protein>
    <recommendedName>
        <fullName evidence="2">non-specific protein-tyrosine kinase</fullName>
        <ecNumber evidence="2">2.7.10.2</ecNumber>
    </recommendedName>
</protein>
<feature type="domain" description="AAA" evidence="9">
    <location>
        <begin position="37"/>
        <end position="163"/>
    </location>
</feature>
<dbReference type="InterPro" id="IPR025669">
    <property type="entry name" value="AAA_dom"/>
</dbReference>
<organism evidence="10 11">
    <name type="scientific">Acidaminobacter hydrogenoformans DSM 2784</name>
    <dbReference type="NCBI Taxonomy" id="1120920"/>
    <lineage>
        <taxon>Bacteria</taxon>
        <taxon>Bacillati</taxon>
        <taxon>Bacillota</taxon>
        <taxon>Clostridia</taxon>
        <taxon>Peptostreptococcales</taxon>
        <taxon>Acidaminobacteraceae</taxon>
        <taxon>Acidaminobacter</taxon>
    </lineage>
</organism>
<keyword evidence="11" id="KW-1185">Reference proteome</keyword>
<evidence type="ECO:0000256" key="4">
    <source>
        <dbReference type="ARBA" id="ARBA00022741"/>
    </source>
</evidence>
<dbReference type="Gene3D" id="3.40.50.300">
    <property type="entry name" value="P-loop containing nucleotide triphosphate hydrolases"/>
    <property type="match status" value="1"/>
</dbReference>
<keyword evidence="4" id="KW-0547">Nucleotide-binding</keyword>
<evidence type="ECO:0000313" key="11">
    <source>
        <dbReference type="Proteomes" id="UP000199208"/>
    </source>
</evidence>
<dbReference type="Proteomes" id="UP000199208">
    <property type="component" value="Unassembled WGS sequence"/>
</dbReference>
<evidence type="ECO:0000256" key="2">
    <source>
        <dbReference type="ARBA" id="ARBA00011903"/>
    </source>
</evidence>
<evidence type="ECO:0000256" key="5">
    <source>
        <dbReference type="ARBA" id="ARBA00022777"/>
    </source>
</evidence>
<gene>
    <name evidence="10" type="ORF">SAMN03080599_00044</name>
</gene>
<dbReference type="PANTHER" id="PTHR32309">
    <property type="entry name" value="TYROSINE-PROTEIN KINASE"/>
    <property type="match status" value="1"/>
</dbReference>
<dbReference type="SUPFAM" id="SSF52540">
    <property type="entry name" value="P-loop containing nucleoside triphosphate hydrolases"/>
    <property type="match status" value="1"/>
</dbReference>
<dbReference type="EMBL" id="FMWL01000001">
    <property type="protein sequence ID" value="SCZ76051.1"/>
    <property type="molecule type" value="Genomic_DNA"/>
</dbReference>